<feature type="compositionally biased region" description="Low complexity" evidence="2">
    <location>
        <begin position="18"/>
        <end position="77"/>
    </location>
</feature>
<evidence type="ECO:0000259" key="3">
    <source>
        <dbReference type="PROSITE" id="PS01031"/>
    </source>
</evidence>
<dbReference type="AlphaFoldDB" id="A0AAD6TRV3"/>
<evidence type="ECO:0000313" key="5">
    <source>
        <dbReference type="Proteomes" id="UP001222325"/>
    </source>
</evidence>
<feature type="domain" description="SHSP" evidence="3">
    <location>
        <begin position="135"/>
        <end position="236"/>
    </location>
</feature>
<feature type="compositionally biased region" description="Polar residues" evidence="2">
    <location>
        <begin position="1"/>
        <end position="11"/>
    </location>
</feature>
<protein>
    <recommendedName>
        <fullName evidence="3">SHSP domain-containing protein</fullName>
    </recommendedName>
</protein>
<dbReference type="Proteomes" id="UP001222325">
    <property type="component" value="Unassembled WGS sequence"/>
</dbReference>
<dbReference type="InterPro" id="IPR008978">
    <property type="entry name" value="HSP20-like_chaperone"/>
</dbReference>
<organism evidence="4 5">
    <name type="scientific">Mycena belliarum</name>
    <dbReference type="NCBI Taxonomy" id="1033014"/>
    <lineage>
        <taxon>Eukaryota</taxon>
        <taxon>Fungi</taxon>
        <taxon>Dikarya</taxon>
        <taxon>Basidiomycota</taxon>
        <taxon>Agaricomycotina</taxon>
        <taxon>Agaricomycetes</taxon>
        <taxon>Agaricomycetidae</taxon>
        <taxon>Agaricales</taxon>
        <taxon>Marasmiineae</taxon>
        <taxon>Mycenaceae</taxon>
        <taxon>Mycena</taxon>
    </lineage>
</organism>
<dbReference type="Gene3D" id="2.60.40.790">
    <property type="match status" value="1"/>
</dbReference>
<reference evidence="4" key="1">
    <citation type="submission" date="2023-03" db="EMBL/GenBank/DDBJ databases">
        <title>Massive genome expansion in bonnet fungi (Mycena s.s.) driven by repeated elements and novel gene families across ecological guilds.</title>
        <authorList>
            <consortium name="Lawrence Berkeley National Laboratory"/>
            <person name="Harder C.B."/>
            <person name="Miyauchi S."/>
            <person name="Viragh M."/>
            <person name="Kuo A."/>
            <person name="Thoen E."/>
            <person name="Andreopoulos B."/>
            <person name="Lu D."/>
            <person name="Skrede I."/>
            <person name="Drula E."/>
            <person name="Henrissat B."/>
            <person name="Morin E."/>
            <person name="Kohler A."/>
            <person name="Barry K."/>
            <person name="LaButti K."/>
            <person name="Morin E."/>
            <person name="Salamov A."/>
            <person name="Lipzen A."/>
            <person name="Mereny Z."/>
            <person name="Hegedus B."/>
            <person name="Baldrian P."/>
            <person name="Stursova M."/>
            <person name="Weitz H."/>
            <person name="Taylor A."/>
            <person name="Grigoriev I.V."/>
            <person name="Nagy L.G."/>
            <person name="Martin F."/>
            <person name="Kauserud H."/>
        </authorList>
    </citation>
    <scope>NUCLEOTIDE SEQUENCE</scope>
    <source>
        <strain evidence="4">CBHHK173m</strain>
    </source>
</reference>
<feature type="compositionally biased region" description="Pro residues" evidence="2">
    <location>
        <begin position="102"/>
        <end position="111"/>
    </location>
</feature>
<gene>
    <name evidence="4" type="ORF">B0H15DRAFT_915316</name>
</gene>
<dbReference type="SUPFAM" id="SSF49764">
    <property type="entry name" value="HSP20-like chaperones"/>
    <property type="match status" value="1"/>
</dbReference>
<dbReference type="PROSITE" id="PS01031">
    <property type="entry name" value="SHSP"/>
    <property type="match status" value="1"/>
</dbReference>
<dbReference type="InterPro" id="IPR002068">
    <property type="entry name" value="A-crystallin/Hsp20_dom"/>
</dbReference>
<evidence type="ECO:0000256" key="2">
    <source>
        <dbReference type="SAM" id="MobiDB-lite"/>
    </source>
</evidence>
<comment type="similarity">
    <text evidence="1">Belongs to the small heat shock protein (HSP20) family.</text>
</comment>
<evidence type="ECO:0000256" key="1">
    <source>
        <dbReference type="PROSITE-ProRule" id="PRU00285"/>
    </source>
</evidence>
<dbReference type="EMBL" id="JARJCN010000074">
    <property type="protein sequence ID" value="KAJ7077252.1"/>
    <property type="molecule type" value="Genomic_DNA"/>
</dbReference>
<feature type="compositionally biased region" description="Gly residues" evidence="2">
    <location>
        <begin position="117"/>
        <end position="129"/>
    </location>
</feature>
<accession>A0AAD6TRV3</accession>
<keyword evidence="5" id="KW-1185">Reference proteome</keyword>
<feature type="region of interest" description="Disordered" evidence="2">
    <location>
        <begin position="1"/>
        <end position="134"/>
    </location>
</feature>
<name>A0AAD6TRV3_9AGAR</name>
<dbReference type="CDD" id="cd06464">
    <property type="entry name" value="ACD_sHsps-like"/>
    <property type="match status" value="1"/>
</dbReference>
<proteinExistence type="inferred from homology"/>
<comment type="caution">
    <text evidence="4">The sequence shown here is derived from an EMBL/GenBank/DDBJ whole genome shotgun (WGS) entry which is preliminary data.</text>
</comment>
<evidence type="ECO:0000313" key="4">
    <source>
        <dbReference type="EMBL" id="KAJ7077252.1"/>
    </source>
</evidence>
<sequence>MPPPELTTSRSGAAASYRPPRTAYSASPSPAPSSSHASSSHNSSSHTSSPNPNYPGAGPGPSSSSASYTQSSSAPAPGTEATAIKRAPSRGAGAGGARRAAFPPPEPPVILPVPDGGPEGDGAGAGGPPGRSYEPFLSHAPPPVDSWIEVETTPGEYRLVVRLPGFKRDGITLATKKRRILHLVADSWDAGGGHFERRISFGYDADLAQVRAEFDGELLRVVIPRRMPQGGLGGFL</sequence>